<evidence type="ECO:0000313" key="3">
    <source>
        <dbReference type="Proteomes" id="UP000236291"/>
    </source>
</evidence>
<dbReference type="EMBL" id="ASHM01018952">
    <property type="protein sequence ID" value="PNY00463.1"/>
    <property type="molecule type" value="Genomic_DNA"/>
</dbReference>
<gene>
    <name evidence="2" type="ORF">L195_g023743</name>
</gene>
<proteinExistence type="predicted"/>
<sequence>SSNRQTFEDAERPQTAIDGLHEGTKVDLDEGTNKVWKLLMLDINSHRVDGTDEVRANGRKMNKIFSEDEQTRLLHGCILFKDTNVFSLKMSQTIFPILHSCPLLLDFP</sequence>
<feature type="compositionally biased region" description="Basic and acidic residues" evidence="1">
    <location>
        <begin position="1"/>
        <end position="12"/>
    </location>
</feature>
<reference evidence="2 3" key="2">
    <citation type="journal article" date="2017" name="Front. Plant Sci.">
        <title>Gene Classification and Mining of Molecular Markers Useful in Red Clover (Trifolium pratense) Breeding.</title>
        <authorList>
            <person name="Istvanek J."/>
            <person name="Dluhosova J."/>
            <person name="Dluhos P."/>
            <person name="Patkova L."/>
            <person name="Nedelnik J."/>
            <person name="Repkova J."/>
        </authorList>
    </citation>
    <scope>NUCLEOTIDE SEQUENCE [LARGE SCALE GENOMIC DNA]</scope>
    <source>
        <strain evidence="3">cv. Tatra</strain>
        <tissue evidence="2">Young leaves</tissue>
    </source>
</reference>
<name>A0A2K3NBR3_TRIPR</name>
<evidence type="ECO:0000256" key="1">
    <source>
        <dbReference type="SAM" id="MobiDB-lite"/>
    </source>
</evidence>
<accession>A0A2K3NBR3</accession>
<evidence type="ECO:0000313" key="2">
    <source>
        <dbReference type="EMBL" id="PNY00463.1"/>
    </source>
</evidence>
<organism evidence="2 3">
    <name type="scientific">Trifolium pratense</name>
    <name type="common">Red clover</name>
    <dbReference type="NCBI Taxonomy" id="57577"/>
    <lineage>
        <taxon>Eukaryota</taxon>
        <taxon>Viridiplantae</taxon>
        <taxon>Streptophyta</taxon>
        <taxon>Embryophyta</taxon>
        <taxon>Tracheophyta</taxon>
        <taxon>Spermatophyta</taxon>
        <taxon>Magnoliopsida</taxon>
        <taxon>eudicotyledons</taxon>
        <taxon>Gunneridae</taxon>
        <taxon>Pentapetalae</taxon>
        <taxon>rosids</taxon>
        <taxon>fabids</taxon>
        <taxon>Fabales</taxon>
        <taxon>Fabaceae</taxon>
        <taxon>Papilionoideae</taxon>
        <taxon>50 kb inversion clade</taxon>
        <taxon>NPAAA clade</taxon>
        <taxon>Hologalegina</taxon>
        <taxon>IRL clade</taxon>
        <taxon>Trifolieae</taxon>
        <taxon>Trifolium</taxon>
    </lineage>
</organism>
<feature type="region of interest" description="Disordered" evidence="1">
    <location>
        <begin position="1"/>
        <end position="23"/>
    </location>
</feature>
<dbReference type="AlphaFoldDB" id="A0A2K3NBR3"/>
<comment type="caution">
    <text evidence="2">The sequence shown here is derived from an EMBL/GenBank/DDBJ whole genome shotgun (WGS) entry which is preliminary data.</text>
</comment>
<feature type="non-terminal residue" evidence="2">
    <location>
        <position position="1"/>
    </location>
</feature>
<protein>
    <submittedName>
        <fullName evidence="2">DEMETER-like protein</fullName>
    </submittedName>
</protein>
<dbReference type="Proteomes" id="UP000236291">
    <property type="component" value="Unassembled WGS sequence"/>
</dbReference>
<reference evidence="2 3" key="1">
    <citation type="journal article" date="2014" name="Am. J. Bot.">
        <title>Genome assembly and annotation for red clover (Trifolium pratense; Fabaceae).</title>
        <authorList>
            <person name="Istvanek J."/>
            <person name="Jaros M."/>
            <person name="Krenek A."/>
            <person name="Repkova J."/>
        </authorList>
    </citation>
    <scope>NUCLEOTIDE SEQUENCE [LARGE SCALE GENOMIC DNA]</scope>
    <source>
        <strain evidence="3">cv. Tatra</strain>
        <tissue evidence="2">Young leaves</tissue>
    </source>
</reference>